<organism evidence="2 3">
    <name type="scientific">Ichthyophthirius multifiliis</name>
    <name type="common">White spot disease agent</name>
    <name type="synonym">Ich</name>
    <dbReference type="NCBI Taxonomy" id="5932"/>
    <lineage>
        <taxon>Eukaryota</taxon>
        <taxon>Sar</taxon>
        <taxon>Alveolata</taxon>
        <taxon>Ciliophora</taxon>
        <taxon>Intramacronucleata</taxon>
        <taxon>Oligohymenophorea</taxon>
        <taxon>Hymenostomatida</taxon>
        <taxon>Ophryoglenina</taxon>
        <taxon>Ichthyophthirius</taxon>
    </lineage>
</organism>
<reference evidence="2 3" key="1">
    <citation type="submission" date="2011-07" db="EMBL/GenBank/DDBJ databases">
        <authorList>
            <person name="Coyne R."/>
            <person name="Brami D."/>
            <person name="Johnson J."/>
            <person name="Hostetler J."/>
            <person name="Hannick L."/>
            <person name="Clark T."/>
            <person name="Cassidy-Hanley D."/>
            <person name="Inman J."/>
        </authorList>
    </citation>
    <scope>NUCLEOTIDE SEQUENCE [LARGE SCALE GENOMIC DNA]</scope>
    <source>
        <strain evidence="2 3">G5</strain>
    </source>
</reference>
<name>G0QTY2_ICHMU</name>
<keyword evidence="3" id="KW-1185">Reference proteome</keyword>
<sequence>MSNLLIKKESPLILISRKQIDEQKHEFSYEAPIPELKELQKGFISTYDNKNTKEVYDQITEIRQIYEKPEFITKKAITGKETIQEEQSQKQTKEKTESATIITQDNREQCIKEIKRYIKENQDSDKLTLNYLRNNLQFQPKNEFKEIIEKLCYKVTNSLGDNVYKLK</sequence>
<evidence type="ECO:0000313" key="3">
    <source>
        <dbReference type="Proteomes" id="UP000008983"/>
    </source>
</evidence>
<protein>
    <submittedName>
        <fullName evidence="2">Uncharacterized protein</fullName>
    </submittedName>
</protein>
<accession>G0QTY2</accession>
<feature type="region of interest" description="Disordered" evidence="1">
    <location>
        <begin position="81"/>
        <end position="101"/>
    </location>
</feature>
<evidence type="ECO:0000256" key="1">
    <source>
        <dbReference type="SAM" id="MobiDB-lite"/>
    </source>
</evidence>
<dbReference type="EMBL" id="GL983882">
    <property type="protein sequence ID" value="EGR31341.1"/>
    <property type="molecule type" value="Genomic_DNA"/>
</dbReference>
<dbReference type="InParanoid" id="G0QTY2"/>
<feature type="compositionally biased region" description="Basic and acidic residues" evidence="1">
    <location>
        <begin position="87"/>
        <end position="97"/>
    </location>
</feature>
<gene>
    <name evidence="2" type="ORF">IMG5_112780</name>
</gene>
<dbReference type="AlphaFoldDB" id="G0QTY2"/>
<proteinExistence type="predicted"/>
<dbReference type="GeneID" id="14907479"/>
<dbReference type="Proteomes" id="UP000008983">
    <property type="component" value="Unassembled WGS sequence"/>
</dbReference>
<evidence type="ECO:0000313" key="2">
    <source>
        <dbReference type="EMBL" id="EGR31341.1"/>
    </source>
</evidence>
<dbReference type="RefSeq" id="XP_004034827.1">
    <property type="nucleotide sequence ID" value="XM_004034779.1"/>
</dbReference>